<organism evidence="3 4">
    <name type="scientific">Glycine soja</name>
    <name type="common">Wild soybean</name>
    <dbReference type="NCBI Taxonomy" id="3848"/>
    <lineage>
        <taxon>Eukaryota</taxon>
        <taxon>Viridiplantae</taxon>
        <taxon>Streptophyta</taxon>
        <taxon>Embryophyta</taxon>
        <taxon>Tracheophyta</taxon>
        <taxon>Spermatophyta</taxon>
        <taxon>Magnoliopsida</taxon>
        <taxon>eudicotyledons</taxon>
        <taxon>Gunneridae</taxon>
        <taxon>Pentapetalae</taxon>
        <taxon>rosids</taxon>
        <taxon>fabids</taxon>
        <taxon>Fabales</taxon>
        <taxon>Fabaceae</taxon>
        <taxon>Papilionoideae</taxon>
        <taxon>50 kb inversion clade</taxon>
        <taxon>NPAAA clade</taxon>
        <taxon>indigoferoid/millettioid clade</taxon>
        <taxon>Phaseoleae</taxon>
        <taxon>Glycine</taxon>
        <taxon>Glycine subgen. Soja</taxon>
    </lineage>
</organism>
<dbReference type="Gene3D" id="3.40.50.11500">
    <property type="match status" value="1"/>
</dbReference>
<dbReference type="Gene3D" id="3.30.450.200">
    <property type="match status" value="1"/>
</dbReference>
<dbReference type="SMART" id="SM00799">
    <property type="entry name" value="DENN"/>
    <property type="match status" value="1"/>
</dbReference>
<feature type="region of interest" description="Disordered" evidence="1">
    <location>
        <begin position="1"/>
        <end position="22"/>
    </location>
</feature>
<feature type="domain" description="UDENN" evidence="2">
    <location>
        <begin position="168"/>
        <end position="822"/>
    </location>
</feature>
<dbReference type="PANTHER" id="PTHR15288:SF0">
    <property type="entry name" value="UDENN DOMAIN-CONTAINING PROTEIN"/>
    <property type="match status" value="1"/>
</dbReference>
<dbReference type="SMART" id="SM00800">
    <property type="entry name" value="uDENN"/>
    <property type="match status" value="1"/>
</dbReference>
<dbReference type="InterPro" id="IPR037516">
    <property type="entry name" value="Tripartite_DENN"/>
</dbReference>
<evidence type="ECO:0000259" key="2">
    <source>
        <dbReference type="PROSITE" id="PS50211"/>
    </source>
</evidence>
<keyword evidence="4" id="KW-1185">Reference proteome</keyword>
<sequence>VHINMDSKEEAEPHEDRPTSPMRVLQQLSEGAFRVAGEAFHNMYSGGGSSKSQMGPGAHRRSQSELVTRGVERTNSFQKLRSHVHKAWRWGGRFRQEVSPASFNPEVMANQKRQWYQLHPRSLGCVHYKEPTSLFEHFLIVGLHPDANLEDVEHAFVRRKKWEKEKPEFLDYKMLQQQRPPEPTLEPQLLFKYPPAKKLTMRMKDLAPFCFPEGVKAWLLERTPSLSELNELVYGQEHLGKDDLSFVFTIKAADNTTLYGVCLHVPEIVQRPPGILGISSPFSHPSGACSRFLVSAPRCYCLLTRVPFFELHFEMLNSLIAQERLNRITQFINEVTITGSTPSTPKLGDQMSSNANSPDRESFSDWMDCAIPLDGAAIITAAAAGIISDDEIIQLSPKIWDSRCQSPVSVTASDASDYWQVRDVDKDGRKNLQDHDNCAFEAPENLGSIERMHGICENDQVSPKVGTPFSARSRVLERLGSSESLFSPVRSMASDNEEDFFSNNERDYGDELLMEWAMENKNDLLQIVCRYHAEPIPPRGSELVFHPLEHLQAIQYIRHSVASLDFSNDCSNCSEPAQDNAKLAAAEEALSLSVWTMATTCRVLSLDSVLALITGVLLEKQVVIVCPNLGVLSATVLSLIPMIRPFQWQSLLLPVLPGKMIDFLDAPVPYIVGIQHKPDDLNMKTTNLVLVNIPKDQITMCHLPRLPQHRELLSQLTPIHAKLSNERSIARKHPVHRCNEVQAEAATQFLNIMWHYLESLCSDLKSHTITSVQSNNDRVSLLLKDSFIDSFPARDQPFIKLFVDTQLFTVLSDSRLSSFESGES</sequence>
<feature type="compositionally biased region" description="Basic and acidic residues" evidence="1">
    <location>
        <begin position="1"/>
        <end position="18"/>
    </location>
</feature>
<dbReference type="Pfam" id="PF03456">
    <property type="entry name" value="uDENN"/>
    <property type="match status" value="1"/>
</dbReference>
<protein>
    <submittedName>
        <fullName evidence="3">DENN domain-containing protein 5B</fullName>
    </submittedName>
</protein>
<dbReference type="InterPro" id="IPR043153">
    <property type="entry name" value="DENN_C"/>
</dbReference>
<accession>A0A445FHR3</accession>
<gene>
    <name evidence="3" type="ORF">D0Y65_051736</name>
</gene>
<dbReference type="Proteomes" id="UP000289340">
    <property type="component" value="Chromosome 19"/>
</dbReference>
<comment type="caution">
    <text evidence="3">The sequence shown here is derived from an EMBL/GenBank/DDBJ whole genome shotgun (WGS) entry which is preliminary data.</text>
</comment>
<dbReference type="EMBL" id="QZWG01000019">
    <property type="protein sequence ID" value="RZB48344.1"/>
    <property type="molecule type" value="Genomic_DNA"/>
</dbReference>
<dbReference type="InterPro" id="IPR005113">
    <property type="entry name" value="uDENN_dom"/>
</dbReference>
<reference evidence="3 4" key="1">
    <citation type="submission" date="2018-09" db="EMBL/GenBank/DDBJ databases">
        <title>A high-quality reference genome of wild soybean provides a powerful tool to mine soybean genomes.</title>
        <authorList>
            <person name="Xie M."/>
            <person name="Chung C.Y.L."/>
            <person name="Li M.-W."/>
            <person name="Wong F.-L."/>
            <person name="Chan T.-F."/>
            <person name="Lam H.-M."/>
        </authorList>
    </citation>
    <scope>NUCLEOTIDE SEQUENCE [LARGE SCALE GENOMIC DNA]</scope>
    <source>
        <strain evidence="4">cv. W05</strain>
        <tissue evidence="3">Hypocotyl of etiolated seedlings</tissue>
    </source>
</reference>
<dbReference type="Pfam" id="PF02141">
    <property type="entry name" value="DENN"/>
    <property type="match status" value="1"/>
</dbReference>
<dbReference type="PANTHER" id="PTHR15288">
    <property type="entry name" value="DENN DOMAIN-CONTAINING PROTEIN 2"/>
    <property type="match status" value="1"/>
</dbReference>
<feature type="region of interest" description="Disordered" evidence="1">
    <location>
        <begin position="45"/>
        <end position="68"/>
    </location>
</feature>
<dbReference type="AlphaFoldDB" id="A0A445FHR3"/>
<dbReference type="PROSITE" id="PS50211">
    <property type="entry name" value="DENN"/>
    <property type="match status" value="1"/>
</dbReference>
<evidence type="ECO:0000313" key="4">
    <source>
        <dbReference type="Proteomes" id="UP000289340"/>
    </source>
</evidence>
<feature type="non-terminal residue" evidence="3">
    <location>
        <position position="1"/>
    </location>
</feature>
<evidence type="ECO:0000256" key="1">
    <source>
        <dbReference type="SAM" id="MobiDB-lite"/>
    </source>
</evidence>
<dbReference type="InterPro" id="IPR051942">
    <property type="entry name" value="DENN_domain_containing_2"/>
</dbReference>
<dbReference type="InterPro" id="IPR001194">
    <property type="entry name" value="cDENN_dom"/>
</dbReference>
<name>A0A445FHR3_GLYSO</name>
<proteinExistence type="predicted"/>
<evidence type="ECO:0000313" key="3">
    <source>
        <dbReference type="EMBL" id="RZB48344.1"/>
    </source>
</evidence>